<evidence type="ECO:0000256" key="2">
    <source>
        <dbReference type="ARBA" id="ARBA00022803"/>
    </source>
</evidence>
<dbReference type="PROSITE" id="PS50293">
    <property type="entry name" value="TPR_REGION"/>
    <property type="match status" value="1"/>
</dbReference>
<name>A0A8D0GM32_SPHPU</name>
<dbReference type="PANTHER" id="PTHR47678">
    <property type="entry name" value="TETRATRICOPEPTIDE REPEAT PROTEIN 31"/>
    <property type="match status" value="1"/>
</dbReference>
<protein>
    <submittedName>
        <fullName evidence="3">Uncharacterized protein</fullName>
    </submittedName>
</protein>
<dbReference type="InterPro" id="IPR013105">
    <property type="entry name" value="TPR_2"/>
</dbReference>
<organism evidence="3 4">
    <name type="scientific">Sphenodon punctatus</name>
    <name type="common">Tuatara</name>
    <name type="synonym">Hatteria punctata</name>
    <dbReference type="NCBI Taxonomy" id="8508"/>
    <lineage>
        <taxon>Eukaryota</taxon>
        <taxon>Metazoa</taxon>
        <taxon>Chordata</taxon>
        <taxon>Craniata</taxon>
        <taxon>Vertebrata</taxon>
        <taxon>Euteleostomi</taxon>
        <taxon>Lepidosauria</taxon>
        <taxon>Sphenodontia</taxon>
        <taxon>Sphenodontidae</taxon>
        <taxon>Sphenodon</taxon>
    </lineage>
</organism>
<dbReference type="Ensembl" id="ENSSPUT00000009538.1">
    <property type="protein sequence ID" value="ENSSPUP00000008940.1"/>
    <property type="gene ID" value="ENSSPUG00000006969.1"/>
</dbReference>
<evidence type="ECO:0000313" key="3">
    <source>
        <dbReference type="Ensembl" id="ENSSPUP00000008940.1"/>
    </source>
</evidence>
<keyword evidence="2" id="KW-0802">TPR repeat</keyword>
<evidence type="ECO:0000256" key="1">
    <source>
        <dbReference type="ARBA" id="ARBA00022737"/>
    </source>
</evidence>
<dbReference type="PANTHER" id="PTHR47678:SF1">
    <property type="entry name" value="TETRATRICOPEPTIDE REPEAT PROTEIN 31"/>
    <property type="match status" value="1"/>
</dbReference>
<reference evidence="3" key="2">
    <citation type="submission" date="2025-09" db="UniProtKB">
        <authorList>
            <consortium name="Ensembl"/>
        </authorList>
    </citation>
    <scope>IDENTIFICATION</scope>
</reference>
<dbReference type="AlphaFoldDB" id="A0A8D0GM32"/>
<keyword evidence="4" id="KW-1185">Reference proteome</keyword>
<proteinExistence type="predicted"/>
<dbReference type="SUPFAM" id="SSF48452">
    <property type="entry name" value="TPR-like"/>
    <property type="match status" value="1"/>
</dbReference>
<dbReference type="Gene3D" id="1.25.40.10">
    <property type="entry name" value="Tetratricopeptide repeat domain"/>
    <property type="match status" value="1"/>
</dbReference>
<dbReference type="Pfam" id="PF07719">
    <property type="entry name" value="TPR_2"/>
    <property type="match status" value="1"/>
</dbReference>
<evidence type="ECO:0000313" key="4">
    <source>
        <dbReference type="Proteomes" id="UP000694392"/>
    </source>
</evidence>
<sequence length="163" mass="17882">MDWISSWRVGLGSGASDGQQLGVTNRDWIAPLGTCWGVLPNDGDRALGWMEHCSDPSGTDCLYALGSAPDCGTSAAERGCYQEAVLLFTEAVKLNPREHRLFGNRSFCYERLQLHAKALSDAELALSLEPGWPKGLFRKGKALMGLKHYSEAAHAFRELLQLD</sequence>
<reference evidence="3" key="1">
    <citation type="submission" date="2025-08" db="UniProtKB">
        <authorList>
            <consortium name="Ensembl"/>
        </authorList>
    </citation>
    <scope>IDENTIFICATION</scope>
</reference>
<dbReference type="Proteomes" id="UP000694392">
    <property type="component" value="Unplaced"/>
</dbReference>
<accession>A0A8D0GM32</accession>
<dbReference type="GeneTree" id="ENSGT00940000161036"/>
<dbReference type="InterPro" id="IPR011990">
    <property type="entry name" value="TPR-like_helical_dom_sf"/>
</dbReference>
<keyword evidence="1" id="KW-0677">Repeat</keyword>